<gene>
    <name evidence="1" type="ORF">GK108_12280</name>
</gene>
<accession>A0A6L9L8H9</accession>
<dbReference type="EMBL" id="JAAFZH010000004">
    <property type="protein sequence ID" value="NDU95652.1"/>
    <property type="molecule type" value="Genomic_DNA"/>
</dbReference>
<dbReference type="Proteomes" id="UP000474175">
    <property type="component" value="Unassembled WGS sequence"/>
</dbReference>
<evidence type="ECO:0000313" key="1">
    <source>
        <dbReference type="EMBL" id="NDU95652.1"/>
    </source>
</evidence>
<organism evidence="1 2">
    <name type="scientific">Spirosoma terrae</name>
    <dbReference type="NCBI Taxonomy" id="1968276"/>
    <lineage>
        <taxon>Bacteria</taxon>
        <taxon>Pseudomonadati</taxon>
        <taxon>Bacteroidota</taxon>
        <taxon>Cytophagia</taxon>
        <taxon>Cytophagales</taxon>
        <taxon>Cytophagaceae</taxon>
        <taxon>Spirosoma</taxon>
    </lineage>
</organism>
<keyword evidence="2" id="KW-1185">Reference proteome</keyword>
<dbReference type="RefSeq" id="WP_163948100.1">
    <property type="nucleotide sequence ID" value="NZ_JAAFZH010000004.1"/>
</dbReference>
<proteinExistence type="predicted"/>
<dbReference type="AlphaFoldDB" id="A0A6L9L8H9"/>
<comment type="caution">
    <text evidence="1">The sequence shown here is derived from an EMBL/GenBank/DDBJ whole genome shotgun (WGS) entry which is preliminary data.</text>
</comment>
<protein>
    <submittedName>
        <fullName evidence="1">Uncharacterized protein</fullName>
    </submittedName>
</protein>
<reference evidence="1 2" key="1">
    <citation type="submission" date="2020-02" db="EMBL/GenBank/DDBJ databases">
        <title>Draft genome sequence of two Spirosoma agri KCTC 52727 and Spirosoma terrae KCTC 52035.</title>
        <authorList>
            <person name="Rojas J."/>
            <person name="Ambika Manirajan B."/>
            <person name="Suarez C."/>
            <person name="Ratering S."/>
            <person name="Schnell S."/>
        </authorList>
    </citation>
    <scope>NUCLEOTIDE SEQUENCE [LARGE SCALE GENOMIC DNA]</scope>
    <source>
        <strain evidence="1 2">KCTC 52035</strain>
    </source>
</reference>
<evidence type="ECO:0000313" key="2">
    <source>
        <dbReference type="Proteomes" id="UP000474175"/>
    </source>
</evidence>
<name>A0A6L9L8H9_9BACT</name>
<sequence length="219" mass="26110">MLDLLRLFKYAKVTELTLEEHCLLYTVYVRNQFPDQSELLELANWYYNRFHFYDRSQQPTNISWGQMIEKLIRDEYLIGYPGYAKVGKNGRQEFDMRKLEATDKFKETIIDDDREKWWNLFLGIYGTSFWMAKENKPVSTLTTPKEVTMEDVKSKFWTLCGNGSKYHIGLLLENVEDYVTLFNNNMSIYNFLRQYDSLMISLRAHRATQESSTYNNSII</sequence>